<reference evidence="3" key="1">
    <citation type="journal article" date="2019" name="Int. J. Syst. Evol. Microbiol.">
        <title>The Global Catalogue of Microorganisms (GCM) 10K type strain sequencing project: providing services to taxonomists for standard genome sequencing and annotation.</title>
        <authorList>
            <consortium name="The Broad Institute Genomics Platform"/>
            <consortium name="The Broad Institute Genome Sequencing Center for Infectious Disease"/>
            <person name="Wu L."/>
            <person name="Ma J."/>
        </authorList>
    </citation>
    <scope>NUCLEOTIDE SEQUENCE [LARGE SCALE GENOMIC DNA]</scope>
    <source>
        <strain evidence="3">CECT 8570</strain>
    </source>
</reference>
<evidence type="ECO:0000313" key="3">
    <source>
        <dbReference type="Proteomes" id="UP001595840"/>
    </source>
</evidence>
<dbReference type="EMBL" id="JBHSCX010000021">
    <property type="protein sequence ID" value="MFC4364236.1"/>
    <property type="molecule type" value="Genomic_DNA"/>
</dbReference>
<accession>A0ABV8V8K6</accession>
<protein>
    <submittedName>
        <fullName evidence="2">HPF/RaiA family ribosome-associated protein</fullName>
    </submittedName>
</protein>
<organism evidence="2 3">
    <name type="scientific">Simiduia curdlanivorans</name>
    <dbReference type="NCBI Taxonomy" id="1492769"/>
    <lineage>
        <taxon>Bacteria</taxon>
        <taxon>Pseudomonadati</taxon>
        <taxon>Pseudomonadota</taxon>
        <taxon>Gammaproteobacteria</taxon>
        <taxon>Cellvibrionales</taxon>
        <taxon>Cellvibrionaceae</taxon>
        <taxon>Simiduia</taxon>
    </lineage>
</organism>
<dbReference type="RefSeq" id="WP_290262441.1">
    <property type="nucleotide sequence ID" value="NZ_JAUFQG010000004.1"/>
</dbReference>
<dbReference type="InterPro" id="IPR003489">
    <property type="entry name" value="RHF/RaiA"/>
</dbReference>
<name>A0ABV8V8K6_9GAMM</name>
<dbReference type="Pfam" id="PF02482">
    <property type="entry name" value="Ribosomal_S30AE"/>
    <property type="match status" value="1"/>
</dbReference>
<dbReference type="Gene3D" id="3.30.160.100">
    <property type="entry name" value="Ribosome hibernation promotion factor-like"/>
    <property type="match status" value="1"/>
</dbReference>
<evidence type="ECO:0000313" key="2">
    <source>
        <dbReference type="EMBL" id="MFC4364236.1"/>
    </source>
</evidence>
<feature type="region of interest" description="Disordered" evidence="1">
    <location>
        <begin position="96"/>
        <end position="128"/>
    </location>
</feature>
<dbReference type="InterPro" id="IPR036567">
    <property type="entry name" value="RHF-like"/>
</dbReference>
<gene>
    <name evidence="2" type="ORF">ACFOX3_18140</name>
</gene>
<proteinExistence type="predicted"/>
<comment type="caution">
    <text evidence="2">The sequence shown here is derived from an EMBL/GenBank/DDBJ whole genome shotgun (WGS) entry which is preliminary data.</text>
</comment>
<keyword evidence="3" id="KW-1185">Reference proteome</keyword>
<evidence type="ECO:0000256" key="1">
    <source>
        <dbReference type="SAM" id="MobiDB-lite"/>
    </source>
</evidence>
<sequence length="128" mass="14332">MKSAASIVYRDLESSPALNDTIQKKLDKLFRLSERLSVQRVVINAPHQHHHKGSQFEVSVEMTQGGKPLNISHSDDSVHLAVKSVFSSAERAVKEQGAKWRSKRHIDKHASAPATPEEDEHQVFEQAS</sequence>
<dbReference type="Proteomes" id="UP001595840">
    <property type="component" value="Unassembled WGS sequence"/>
</dbReference>
<dbReference type="SUPFAM" id="SSF69754">
    <property type="entry name" value="Ribosome binding protein Y (YfiA homologue)"/>
    <property type="match status" value="1"/>
</dbReference>